<feature type="compositionally biased region" description="Basic and acidic residues" evidence="1">
    <location>
        <begin position="153"/>
        <end position="189"/>
    </location>
</feature>
<dbReference type="AlphaFoldDB" id="A0A6J7EBW8"/>
<evidence type="ECO:0000256" key="1">
    <source>
        <dbReference type="SAM" id="MobiDB-lite"/>
    </source>
</evidence>
<feature type="region of interest" description="Disordered" evidence="1">
    <location>
        <begin position="85"/>
        <end position="194"/>
    </location>
</feature>
<sequence length="272" mass="30397">MDREDARDAGHRRGEDEDLHLQTPGVETDAARRLLIDADRLQGATHPRLVDVARDQHADREDHQAEPVVASRLHDLLPEQLEARNAEQAAGAAGEAVLLKDEDAEDHKHRKRRQGEVEPFEPQCEPPHECADDHRQQDRHGSRGERIPAVVGRQDRRGVAADQHERRLAKAELGGEAHHQAEAGGGDRRDDDEDGGVKLRLVARRLRIDPQQDHEEQRQEFHQADAARIDRRECSTADAAGLLDALLRAQAHVILDGVDARAHLDAQITCIL</sequence>
<reference evidence="2" key="1">
    <citation type="submission" date="2020-05" db="EMBL/GenBank/DDBJ databases">
        <authorList>
            <person name="Chiriac C."/>
            <person name="Salcher M."/>
            <person name="Ghai R."/>
            <person name="Kavagutti S V."/>
        </authorList>
    </citation>
    <scope>NUCLEOTIDE SEQUENCE</scope>
</reference>
<feature type="compositionally biased region" description="Low complexity" evidence="1">
    <location>
        <begin position="86"/>
        <end position="96"/>
    </location>
</feature>
<feature type="compositionally biased region" description="Basic and acidic residues" evidence="1">
    <location>
        <begin position="98"/>
        <end position="107"/>
    </location>
</feature>
<organism evidence="2">
    <name type="scientific">freshwater metagenome</name>
    <dbReference type="NCBI Taxonomy" id="449393"/>
    <lineage>
        <taxon>unclassified sequences</taxon>
        <taxon>metagenomes</taxon>
        <taxon>ecological metagenomes</taxon>
    </lineage>
</organism>
<name>A0A6J7EBW8_9ZZZZ</name>
<proteinExistence type="predicted"/>
<accession>A0A6J7EBW8</accession>
<feature type="compositionally biased region" description="Basic and acidic residues" evidence="1">
    <location>
        <begin position="48"/>
        <end position="65"/>
    </location>
</feature>
<feature type="compositionally biased region" description="Basic and acidic residues" evidence="1">
    <location>
        <begin position="126"/>
        <end position="146"/>
    </location>
</feature>
<gene>
    <name evidence="2" type="ORF">UFOPK3423_01069</name>
</gene>
<protein>
    <submittedName>
        <fullName evidence="2">Unannotated protein</fullName>
    </submittedName>
</protein>
<feature type="region of interest" description="Disordered" evidence="1">
    <location>
        <begin position="1"/>
        <end position="26"/>
    </location>
</feature>
<dbReference type="EMBL" id="CAFBLQ010000116">
    <property type="protein sequence ID" value="CAB4877273.1"/>
    <property type="molecule type" value="Genomic_DNA"/>
</dbReference>
<evidence type="ECO:0000313" key="2">
    <source>
        <dbReference type="EMBL" id="CAB4877273.1"/>
    </source>
</evidence>
<feature type="region of interest" description="Disordered" evidence="1">
    <location>
        <begin position="41"/>
        <end position="67"/>
    </location>
</feature>
<feature type="compositionally biased region" description="Basic and acidic residues" evidence="1">
    <location>
        <begin position="1"/>
        <end position="15"/>
    </location>
</feature>